<gene>
    <name evidence="2" type="ORF">SDC9_155432</name>
</gene>
<sequence length="194" mass="20639">MTHQFHRAFHAAANNEGGILNIGPAAISIDNANLRAFVDAVEAVEAIRREADDESSSFPVAGAALLDGTDWGPVAYVPERGAYNVRYRGVCWEASAAVVVAAAAEVKAYLGCGGCCGCRSRSEGVSRRHHQDRIDLGVERPGKPNAQHRGDKRSASVLQSGGKATSFKAGIMVSALIRVLLNRKLLGLPIWLYG</sequence>
<reference evidence="2" key="1">
    <citation type="submission" date="2019-08" db="EMBL/GenBank/DDBJ databases">
        <authorList>
            <person name="Kucharzyk K."/>
            <person name="Murdoch R.W."/>
            <person name="Higgins S."/>
            <person name="Loffler F."/>
        </authorList>
    </citation>
    <scope>NUCLEOTIDE SEQUENCE</scope>
</reference>
<accession>A0A645F3P0</accession>
<name>A0A645F3P0_9ZZZZ</name>
<feature type="region of interest" description="Disordered" evidence="1">
    <location>
        <begin position="129"/>
        <end position="159"/>
    </location>
</feature>
<dbReference type="AlphaFoldDB" id="A0A645F3P0"/>
<evidence type="ECO:0000313" key="2">
    <source>
        <dbReference type="EMBL" id="MPN08152.1"/>
    </source>
</evidence>
<evidence type="ECO:0000256" key="1">
    <source>
        <dbReference type="SAM" id="MobiDB-lite"/>
    </source>
</evidence>
<dbReference type="EMBL" id="VSSQ01054172">
    <property type="protein sequence ID" value="MPN08152.1"/>
    <property type="molecule type" value="Genomic_DNA"/>
</dbReference>
<organism evidence="2">
    <name type="scientific">bioreactor metagenome</name>
    <dbReference type="NCBI Taxonomy" id="1076179"/>
    <lineage>
        <taxon>unclassified sequences</taxon>
        <taxon>metagenomes</taxon>
        <taxon>ecological metagenomes</taxon>
    </lineage>
</organism>
<proteinExistence type="predicted"/>
<feature type="compositionally biased region" description="Basic and acidic residues" evidence="1">
    <location>
        <begin position="129"/>
        <end position="154"/>
    </location>
</feature>
<protein>
    <submittedName>
        <fullName evidence="2">Uncharacterized protein</fullName>
    </submittedName>
</protein>
<comment type="caution">
    <text evidence="2">The sequence shown here is derived from an EMBL/GenBank/DDBJ whole genome shotgun (WGS) entry which is preliminary data.</text>
</comment>